<evidence type="ECO:0000256" key="1">
    <source>
        <dbReference type="SAM" id="MobiDB-lite"/>
    </source>
</evidence>
<feature type="compositionally biased region" description="Low complexity" evidence="1">
    <location>
        <begin position="322"/>
        <end position="339"/>
    </location>
</feature>
<reference evidence="2" key="1">
    <citation type="submission" date="2023-08" db="EMBL/GenBank/DDBJ databases">
        <authorList>
            <person name="Chen Y."/>
            <person name="Shah S."/>
            <person name="Dougan E. K."/>
            <person name="Thang M."/>
            <person name="Chan C."/>
        </authorList>
    </citation>
    <scope>NUCLEOTIDE SEQUENCE</scope>
</reference>
<proteinExistence type="predicted"/>
<sequence>MSQASETETVPGEPSEPSEPPELQSLRFESASSAAGPPVQPLGSTRPEQRRALWERMPASQMPESQNPESQMSASQLPWSQMPSVQAPALEMRALQMPSSSQMPASQMPESQLPAVQMPAFQMLDCRMPTLRMPTLRMPVLPASQTQESQMPASQKPAAQLPASQMPAGQAPAFEMRALQMPASQMPASQMPASQMPQLQMPANQAENHQPGLTFVGEALPLKAPSRARTYQRLRPHMRVCPPKSLTIPKSLLPGTGASAAVTYVPVQDPVEGLSYMMCSFCKGDRIFRVLQNFLRHMESGECPVGQQQLLKIRETRTVAGPATPAAPAAPAAQAAPAPEVVPQPPAAFGAVPSPDSVPESTAEPGCFGPRRALLSELRLLAPRRYAELALSLPGLLQRSLQDLAPLVQQASIEPEMETSKKVIERPVVNRHPVEALMERLRGDGFELDAPFSFEDCRSEFLIREAKLLTSSRSRKCEDKPPSPKRQRQDLMQIVAID</sequence>
<feature type="compositionally biased region" description="Polar residues" evidence="1">
    <location>
        <begin position="62"/>
        <end position="81"/>
    </location>
</feature>
<protein>
    <submittedName>
        <fullName evidence="2">Uncharacterized protein</fullName>
    </submittedName>
</protein>
<comment type="caution">
    <text evidence="2">The sequence shown here is derived from an EMBL/GenBank/DDBJ whole genome shotgun (WGS) entry which is preliminary data.</text>
</comment>
<name>A0AA36I093_9DINO</name>
<dbReference type="Proteomes" id="UP001178507">
    <property type="component" value="Unassembled WGS sequence"/>
</dbReference>
<accession>A0AA36I093</accession>
<feature type="compositionally biased region" description="Low complexity" evidence="1">
    <location>
        <begin position="1"/>
        <end position="15"/>
    </location>
</feature>
<keyword evidence="3" id="KW-1185">Reference proteome</keyword>
<evidence type="ECO:0000313" key="3">
    <source>
        <dbReference type="Proteomes" id="UP001178507"/>
    </source>
</evidence>
<feature type="region of interest" description="Disordered" evidence="1">
    <location>
        <begin position="472"/>
        <end position="491"/>
    </location>
</feature>
<feature type="region of interest" description="Disordered" evidence="1">
    <location>
        <begin position="1"/>
        <end position="81"/>
    </location>
</feature>
<organism evidence="2 3">
    <name type="scientific">Effrenium voratum</name>
    <dbReference type="NCBI Taxonomy" id="2562239"/>
    <lineage>
        <taxon>Eukaryota</taxon>
        <taxon>Sar</taxon>
        <taxon>Alveolata</taxon>
        <taxon>Dinophyceae</taxon>
        <taxon>Suessiales</taxon>
        <taxon>Symbiodiniaceae</taxon>
        <taxon>Effrenium</taxon>
    </lineage>
</organism>
<dbReference type="AlphaFoldDB" id="A0AA36I093"/>
<evidence type="ECO:0000313" key="2">
    <source>
        <dbReference type="EMBL" id="CAJ1377980.1"/>
    </source>
</evidence>
<gene>
    <name evidence="2" type="ORF">EVOR1521_LOCUS6653</name>
</gene>
<dbReference type="EMBL" id="CAUJNA010000504">
    <property type="protein sequence ID" value="CAJ1377980.1"/>
    <property type="molecule type" value="Genomic_DNA"/>
</dbReference>
<feature type="region of interest" description="Disordered" evidence="1">
    <location>
        <begin position="322"/>
        <end position="341"/>
    </location>
</feature>